<dbReference type="Proteomes" id="UP000002312">
    <property type="component" value="Chromosome"/>
</dbReference>
<evidence type="ECO:0000313" key="4">
    <source>
        <dbReference type="EMBL" id="ADP35968.1"/>
    </source>
</evidence>
<proteinExistence type="inferred from homology"/>
<dbReference type="PANTHER" id="PTHR33375">
    <property type="entry name" value="CHROMOSOME-PARTITIONING PROTEIN PARB-RELATED"/>
    <property type="match status" value="1"/>
</dbReference>
<dbReference type="Gene3D" id="1.10.10.2830">
    <property type="match status" value="1"/>
</dbReference>
<accession>A0A0H3ECI4</accession>
<feature type="domain" description="ParB-like N-terminal" evidence="3">
    <location>
        <begin position="6"/>
        <end position="100"/>
    </location>
</feature>
<dbReference type="RefSeq" id="WP_013389864.1">
    <property type="nucleotide sequence ID" value="NC_014638.1"/>
</dbReference>
<dbReference type="OrthoDB" id="3176965at2"/>
<evidence type="ECO:0000313" key="5">
    <source>
        <dbReference type="Proteomes" id="UP000002312"/>
    </source>
</evidence>
<dbReference type="GO" id="GO:0007059">
    <property type="term" value="P:chromosome segregation"/>
    <property type="evidence" value="ECO:0007669"/>
    <property type="project" value="UniProtKB-KW"/>
</dbReference>
<dbReference type="InterPro" id="IPR004437">
    <property type="entry name" value="ParB/RepB/Spo0J"/>
</dbReference>
<dbReference type="Gene3D" id="3.90.1530.30">
    <property type="match status" value="1"/>
</dbReference>
<organism evidence="4 5">
    <name type="scientific">Bifidobacterium bifidum (strain PRL2010)</name>
    <dbReference type="NCBI Taxonomy" id="702459"/>
    <lineage>
        <taxon>Bacteria</taxon>
        <taxon>Bacillati</taxon>
        <taxon>Actinomycetota</taxon>
        <taxon>Actinomycetes</taxon>
        <taxon>Bifidobacteriales</taxon>
        <taxon>Bifidobacteriaceae</taxon>
        <taxon>Bifidobacterium</taxon>
    </lineage>
</organism>
<name>A0A0H3ECI4_BIFBP</name>
<dbReference type="GO" id="GO:0005694">
    <property type="term" value="C:chromosome"/>
    <property type="evidence" value="ECO:0007669"/>
    <property type="project" value="TreeGrafter"/>
</dbReference>
<dbReference type="eggNOG" id="COG1475">
    <property type="taxonomic scope" value="Bacteria"/>
</dbReference>
<dbReference type="InterPro" id="IPR050336">
    <property type="entry name" value="Chromosome_partition/occlusion"/>
</dbReference>
<evidence type="ECO:0000256" key="2">
    <source>
        <dbReference type="ARBA" id="ARBA00022829"/>
    </source>
</evidence>
<evidence type="ECO:0000259" key="3">
    <source>
        <dbReference type="SMART" id="SM00470"/>
    </source>
</evidence>
<sequence length="465" mass="53847">MDITIENLQVDDLHANPNNPRKQVGDVDELASSIRSQGIKQPLLVTPTGETDIDGHKQYRVVIGHRRLAAARQAGLSTVPAIVEEMDARREREIMLVENTQRSDLTPIEEADGYQGLLDLGVHVKEMAEKTGRSDRFVRRRLKIARIPQETRDMSADFSQLSLDQLDKLAEFESDPDMQRELARADDFDCTYQRLCRERRKTIWHDKALEALAKAGIKVESLPDGKNFWNWHPHGYKAAHSFSDINTDFWTSFIRESDWPEARVYSYEYWFCTYTPISADELEKDKAKTDKDNAIKARGRELNRQAREFEAIAKANRTAWLKANLRTLTHEHAETGICRLALADTVGWRSVFPYQSYKGEDVIRELIAFGWSLPITEHDDEHWSLECRENLDSIRMVLKDRPLRILDVLAARWESNIGWNYWRSRHGVDDMCCWYDVLERIGYRVSEDERKALKGAYLDGGDDES</sequence>
<dbReference type="InterPro" id="IPR003115">
    <property type="entry name" value="ParB_N"/>
</dbReference>
<dbReference type="PANTHER" id="PTHR33375:SF1">
    <property type="entry name" value="CHROMOSOME-PARTITIONING PROTEIN PARB-RELATED"/>
    <property type="match status" value="1"/>
</dbReference>
<gene>
    <name evidence="4" type="ordered locus">BBPR_0891</name>
</gene>
<dbReference type="GO" id="GO:0003677">
    <property type="term" value="F:DNA binding"/>
    <property type="evidence" value="ECO:0007669"/>
    <property type="project" value="InterPro"/>
</dbReference>
<dbReference type="KEGG" id="bbp:BBPR_0891"/>
<comment type="similarity">
    <text evidence="1">Belongs to the ParB family.</text>
</comment>
<reference evidence="4 5" key="1">
    <citation type="journal article" date="2010" name="Proc. Natl. Acad. Sci. U.S.A.">
        <title>Genome analysis of Bifidobacterium bifidum PRL2010 reveals metabolic pathways for host-derived glycan foraging.</title>
        <authorList>
            <person name="Turroni F."/>
            <person name="Bottacini F."/>
            <person name="Foroni E."/>
            <person name="Mulder I."/>
            <person name="Kim J.H."/>
            <person name="Zomer A."/>
            <person name="Sanchez B."/>
            <person name="Bidossi A."/>
            <person name="Ferrarini A."/>
            <person name="Giubellini V."/>
            <person name="Delledonne M."/>
            <person name="Henrissat B."/>
            <person name="Coutinho P."/>
            <person name="Oggioni M."/>
            <person name="Fitzgerald G.F."/>
            <person name="Mills D."/>
            <person name="Margolles A."/>
            <person name="Kelly D."/>
            <person name="van Sinderen D."/>
            <person name="Ventura M."/>
        </authorList>
    </citation>
    <scope>NUCLEOTIDE SEQUENCE [LARGE SCALE GENOMIC DNA]</scope>
    <source>
        <strain evidence="4 5">PRL2010</strain>
    </source>
</reference>
<dbReference type="SUPFAM" id="SSF110849">
    <property type="entry name" value="ParB/Sulfiredoxin"/>
    <property type="match status" value="1"/>
</dbReference>
<dbReference type="SMART" id="SM00470">
    <property type="entry name" value="ParB"/>
    <property type="match status" value="1"/>
</dbReference>
<evidence type="ECO:0000256" key="1">
    <source>
        <dbReference type="ARBA" id="ARBA00006295"/>
    </source>
</evidence>
<dbReference type="AlphaFoldDB" id="A0A0H3ECI4"/>
<dbReference type="EMBL" id="CP001840">
    <property type="protein sequence ID" value="ADP35968.1"/>
    <property type="molecule type" value="Genomic_DNA"/>
</dbReference>
<protein>
    <submittedName>
        <fullName evidence="4">ParB Chromosome partitioning protein</fullName>
    </submittedName>
</protein>
<dbReference type="HOGENOM" id="CLU_046969_0_0_11"/>
<dbReference type="Pfam" id="PF02195">
    <property type="entry name" value="ParB_N"/>
    <property type="match status" value="1"/>
</dbReference>
<dbReference type="PATRIC" id="fig|702459.3.peg.920"/>
<dbReference type="InterPro" id="IPR041468">
    <property type="entry name" value="HTH_ParB/Spo0J"/>
</dbReference>
<dbReference type="InterPro" id="IPR036086">
    <property type="entry name" value="ParB/Sulfiredoxin_sf"/>
</dbReference>
<dbReference type="Pfam" id="PF17762">
    <property type="entry name" value="HTH_ParB"/>
    <property type="match status" value="1"/>
</dbReference>
<dbReference type="NCBIfam" id="TIGR00180">
    <property type="entry name" value="parB_part"/>
    <property type="match status" value="1"/>
</dbReference>
<keyword evidence="2" id="KW-0159">Chromosome partition</keyword>